<evidence type="ECO:0000259" key="4">
    <source>
        <dbReference type="PROSITE" id="PS50949"/>
    </source>
</evidence>
<dbReference type="InterPro" id="IPR036390">
    <property type="entry name" value="WH_DNA-bd_sf"/>
</dbReference>
<dbReference type="GO" id="GO:0003700">
    <property type="term" value="F:DNA-binding transcription factor activity"/>
    <property type="evidence" value="ECO:0007669"/>
    <property type="project" value="InterPro"/>
</dbReference>
<dbReference type="InterPro" id="IPR036388">
    <property type="entry name" value="WH-like_DNA-bd_sf"/>
</dbReference>
<dbReference type="PRINTS" id="PR00035">
    <property type="entry name" value="HTHGNTR"/>
</dbReference>
<dbReference type="SMART" id="SM00345">
    <property type="entry name" value="HTH_GNTR"/>
    <property type="match status" value="1"/>
</dbReference>
<evidence type="ECO:0000313" key="5">
    <source>
        <dbReference type="EMBL" id="TWH95919.1"/>
    </source>
</evidence>
<dbReference type="PANTHER" id="PTHR43537">
    <property type="entry name" value="TRANSCRIPTIONAL REGULATOR, GNTR FAMILY"/>
    <property type="match status" value="1"/>
</dbReference>
<dbReference type="Proteomes" id="UP000316624">
    <property type="component" value="Unassembled WGS sequence"/>
</dbReference>
<accession>A0A562KKH1</accession>
<dbReference type="EMBL" id="VLKK01000003">
    <property type="protein sequence ID" value="TWH95919.1"/>
    <property type="molecule type" value="Genomic_DNA"/>
</dbReference>
<dbReference type="PROSITE" id="PS50949">
    <property type="entry name" value="HTH_GNTR"/>
    <property type="match status" value="1"/>
</dbReference>
<evidence type="ECO:0000256" key="3">
    <source>
        <dbReference type="ARBA" id="ARBA00023163"/>
    </source>
</evidence>
<dbReference type="RefSeq" id="WP_145072157.1">
    <property type="nucleotide sequence ID" value="NZ_JACIIY010000035.1"/>
</dbReference>
<dbReference type="AlphaFoldDB" id="A0A562KKH1"/>
<dbReference type="InterPro" id="IPR000524">
    <property type="entry name" value="Tscrpt_reg_HTH_GntR"/>
</dbReference>
<name>A0A562KKH1_SPHWJ</name>
<dbReference type="Pfam" id="PF00392">
    <property type="entry name" value="GntR"/>
    <property type="match status" value="1"/>
</dbReference>
<proteinExistence type="predicted"/>
<evidence type="ECO:0000256" key="2">
    <source>
        <dbReference type="ARBA" id="ARBA00023125"/>
    </source>
</evidence>
<dbReference type="SUPFAM" id="SSF46785">
    <property type="entry name" value="Winged helix' DNA-binding domain"/>
    <property type="match status" value="1"/>
</dbReference>
<reference evidence="5 6" key="1">
    <citation type="journal article" date="2015" name="Stand. Genomic Sci.">
        <title>Genomic Encyclopedia of Bacterial and Archaeal Type Strains, Phase III: the genomes of soil and plant-associated and newly described type strains.</title>
        <authorList>
            <person name="Whitman W.B."/>
            <person name="Woyke T."/>
            <person name="Klenk H.P."/>
            <person name="Zhou Y."/>
            <person name="Lilburn T.G."/>
            <person name="Beck B.J."/>
            <person name="De Vos P."/>
            <person name="Vandamme P."/>
            <person name="Eisen J.A."/>
            <person name="Garrity G."/>
            <person name="Hugenholtz P."/>
            <person name="Kyrpides N.C."/>
        </authorList>
    </citation>
    <scope>NUCLEOTIDE SEQUENCE [LARGE SCALE GENOMIC DNA]</scope>
    <source>
        <strain evidence="5 6">CGMCC 1.7748</strain>
    </source>
</reference>
<evidence type="ECO:0000256" key="1">
    <source>
        <dbReference type="ARBA" id="ARBA00023015"/>
    </source>
</evidence>
<keyword evidence="6" id="KW-1185">Reference proteome</keyword>
<sequence length="89" mass="9475">MTKPTIGARRTVADQVSIEPQRMIVEEKIDPGQPFPSQCEIAARLGASRASGREAISALSAAGLVQVENGRGVFVRAHNEQSSSESPEN</sequence>
<dbReference type="PANTHER" id="PTHR43537:SF5">
    <property type="entry name" value="UXU OPERON TRANSCRIPTIONAL REGULATOR"/>
    <property type="match status" value="1"/>
</dbReference>
<evidence type="ECO:0000313" key="6">
    <source>
        <dbReference type="Proteomes" id="UP000316624"/>
    </source>
</evidence>
<dbReference type="GO" id="GO:0003677">
    <property type="term" value="F:DNA binding"/>
    <property type="evidence" value="ECO:0007669"/>
    <property type="project" value="UniProtKB-KW"/>
</dbReference>
<protein>
    <submittedName>
        <fullName evidence="5">Regulatory GntR family protein</fullName>
    </submittedName>
</protein>
<keyword evidence="1" id="KW-0805">Transcription regulation</keyword>
<gene>
    <name evidence="5" type="ORF">IQ35_01006</name>
</gene>
<keyword evidence="2" id="KW-0238">DNA-binding</keyword>
<comment type="caution">
    <text evidence="5">The sequence shown here is derived from an EMBL/GenBank/DDBJ whole genome shotgun (WGS) entry which is preliminary data.</text>
</comment>
<dbReference type="Gene3D" id="1.10.10.10">
    <property type="entry name" value="Winged helix-like DNA-binding domain superfamily/Winged helix DNA-binding domain"/>
    <property type="match status" value="1"/>
</dbReference>
<keyword evidence="3" id="KW-0804">Transcription</keyword>
<organism evidence="5 6">
    <name type="scientific">Sphingobium wenxiniae (strain DSM 21828 / CGMCC 1.7748 / JZ-1)</name>
    <dbReference type="NCBI Taxonomy" id="595605"/>
    <lineage>
        <taxon>Bacteria</taxon>
        <taxon>Pseudomonadati</taxon>
        <taxon>Pseudomonadota</taxon>
        <taxon>Alphaproteobacteria</taxon>
        <taxon>Sphingomonadales</taxon>
        <taxon>Sphingomonadaceae</taxon>
        <taxon>Sphingobium</taxon>
    </lineage>
</organism>
<feature type="domain" description="HTH gntR-type" evidence="4">
    <location>
        <begin position="10"/>
        <end position="78"/>
    </location>
</feature>